<comment type="similarity">
    <text evidence="2">Belongs to the MnmG family.</text>
</comment>
<dbReference type="InterPro" id="IPR044920">
    <property type="entry name" value="MnmG_C_subdom_sf"/>
</dbReference>
<dbReference type="InterPro" id="IPR049312">
    <property type="entry name" value="GIDA_C_N"/>
</dbReference>
<dbReference type="PROSITE" id="PS01281">
    <property type="entry name" value="GIDA_2"/>
    <property type="match status" value="1"/>
</dbReference>
<feature type="domain" description="tRNA uridine 5-carboxymethylaminomethyl modification enzyme C-terminal subdomain" evidence="5">
    <location>
        <begin position="603"/>
        <end position="675"/>
    </location>
</feature>
<evidence type="ECO:0000259" key="5">
    <source>
        <dbReference type="SMART" id="SM01228"/>
    </source>
</evidence>
<keyword evidence="7" id="KW-1185">Reference proteome</keyword>
<evidence type="ECO:0000256" key="3">
    <source>
        <dbReference type="ARBA" id="ARBA00022630"/>
    </source>
</evidence>
<evidence type="ECO:0000256" key="1">
    <source>
        <dbReference type="ARBA" id="ARBA00001974"/>
    </source>
</evidence>
<dbReference type="Pfam" id="PF21680">
    <property type="entry name" value="GIDA_C_1st"/>
    <property type="match status" value="1"/>
</dbReference>
<dbReference type="PROSITE" id="PS01280">
    <property type="entry name" value="GIDA_1"/>
    <property type="match status" value="1"/>
</dbReference>
<dbReference type="AlphaFoldDB" id="A0A9P0CJK6"/>
<evidence type="ECO:0000256" key="4">
    <source>
        <dbReference type="ARBA" id="ARBA00022827"/>
    </source>
</evidence>
<accession>A0A9P0CJK6</accession>
<sequence length="685" mass="76453">MACYLSSYKETSVKEKKKSNLQNSKMLKHYKTHILRKCTDIFCIRSFSSVNTYDVIVIGGGHAGSEACAAASRMGARTLLVTHKKDTVGEMSCNPSFGGIGKGHLMREVDALDGVCGRICDISGIQYKVLNKRKGPAVWGYRAQIDRVMYKRNMQNELFRNTSNLDVLEAAVEDLIVDNSTTNALGDSCVECKGVILKNGRKVYSNSVVITTGTFLNGHINLGLKIIPAGRIGDEPSIGLAKTLERLKLRMGRLKTGTPPRLKADTIDYSVCEAQDGDNPPLPFSFMNEKVWIKPEDQLKCYLTKTTLALEKVVKDNLHVNRHVMEEIRGPRYCPSIESKVLKFSGREHQVWLEPEGLTSDIIYPNGLSCTLPEELQWDLIRNIRGLENAVIVRPGYGVEYDYVDPRELMPTLEVKRVDGLFLAGQINGTTGYEEAAAQGILAGINAGAKALKRNPLLISRTEGYIGVMVDDLTTLGTTEPYRMFTSRAEFRLTLRPDNADQRLTAKGFQVGCVSKERYDKTLKVQRELHDGIELLKNVTRTASYWRKQLGLAPSKSNLQKSAFTMIDVSNEKVTISMLAKVAPELADLARDFSLENRLHIEATYEAAAEDQAEEVREVRQNESLIIPRNMDYASESLSLSFEEREKLLTVQPQTIAAASRIPGVTPSSLFRLLRFVKQQDVRTL</sequence>
<dbReference type="FunFam" id="3.50.50.60:FF:000002">
    <property type="entry name" value="tRNA uridine 5-carboxymethylaminomethyl modification enzyme MnmG"/>
    <property type="match status" value="1"/>
</dbReference>
<proteinExistence type="inferred from homology"/>
<gene>
    <name evidence="6" type="ORF">PSYICH_LOCUS3808</name>
</gene>
<comment type="cofactor">
    <cofactor evidence="1">
        <name>FAD</name>
        <dbReference type="ChEBI" id="CHEBI:57692"/>
    </cofactor>
</comment>
<dbReference type="GO" id="GO:0050660">
    <property type="term" value="F:flavin adenine dinucleotide binding"/>
    <property type="evidence" value="ECO:0007669"/>
    <property type="project" value="InterPro"/>
</dbReference>
<dbReference type="NCBIfam" id="TIGR00136">
    <property type="entry name" value="mnmG_gidA"/>
    <property type="match status" value="1"/>
</dbReference>
<dbReference type="Pfam" id="PF13932">
    <property type="entry name" value="SAM_GIDA_C"/>
    <property type="match status" value="1"/>
</dbReference>
<dbReference type="GO" id="GO:0070899">
    <property type="term" value="P:mitochondrial tRNA wobble uridine modification"/>
    <property type="evidence" value="ECO:0007669"/>
    <property type="project" value="UniProtKB-ARBA"/>
</dbReference>
<dbReference type="FunFam" id="3.50.50.60:FF:000082">
    <property type="entry name" value="protein MTO1 homolog, mitochondrial isoform X1"/>
    <property type="match status" value="1"/>
</dbReference>
<dbReference type="InterPro" id="IPR047001">
    <property type="entry name" value="MnmG_C_subdom"/>
</dbReference>
<dbReference type="Gene3D" id="1.10.150.570">
    <property type="entry name" value="GidA associated domain, C-terminal subdomain"/>
    <property type="match status" value="1"/>
</dbReference>
<dbReference type="Pfam" id="PF01134">
    <property type="entry name" value="GIDA"/>
    <property type="match status" value="1"/>
</dbReference>
<dbReference type="InterPro" id="IPR036188">
    <property type="entry name" value="FAD/NAD-bd_sf"/>
</dbReference>
<dbReference type="OrthoDB" id="3329at2759"/>
<dbReference type="SUPFAM" id="SSF51905">
    <property type="entry name" value="FAD/NAD(P)-binding domain"/>
    <property type="match status" value="1"/>
</dbReference>
<keyword evidence="4" id="KW-0274">FAD</keyword>
<dbReference type="GO" id="GO:0005829">
    <property type="term" value="C:cytosol"/>
    <property type="evidence" value="ECO:0007669"/>
    <property type="project" value="TreeGrafter"/>
</dbReference>
<dbReference type="GO" id="GO:0005739">
    <property type="term" value="C:mitochondrion"/>
    <property type="evidence" value="ECO:0007669"/>
    <property type="project" value="GOC"/>
</dbReference>
<name>A0A9P0CJK6_9CUCU</name>
<protein>
    <recommendedName>
        <fullName evidence="5">tRNA uridine 5-carboxymethylaminomethyl modification enzyme C-terminal subdomain domain-containing protein</fullName>
    </recommendedName>
</protein>
<evidence type="ECO:0000313" key="7">
    <source>
        <dbReference type="Proteomes" id="UP001153636"/>
    </source>
</evidence>
<dbReference type="Proteomes" id="UP001153636">
    <property type="component" value="Chromosome 13"/>
</dbReference>
<dbReference type="InterPro" id="IPR002218">
    <property type="entry name" value="MnmG-rel"/>
</dbReference>
<dbReference type="InterPro" id="IPR026904">
    <property type="entry name" value="MnmG_C"/>
</dbReference>
<evidence type="ECO:0000313" key="6">
    <source>
        <dbReference type="EMBL" id="CAH1102691.1"/>
    </source>
</evidence>
<organism evidence="6 7">
    <name type="scientific">Psylliodes chrysocephalus</name>
    <dbReference type="NCBI Taxonomy" id="3402493"/>
    <lineage>
        <taxon>Eukaryota</taxon>
        <taxon>Metazoa</taxon>
        <taxon>Ecdysozoa</taxon>
        <taxon>Arthropoda</taxon>
        <taxon>Hexapoda</taxon>
        <taxon>Insecta</taxon>
        <taxon>Pterygota</taxon>
        <taxon>Neoptera</taxon>
        <taxon>Endopterygota</taxon>
        <taxon>Coleoptera</taxon>
        <taxon>Polyphaga</taxon>
        <taxon>Cucujiformia</taxon>
        <taxon>Chrysomeloidea</taxon>
        <taxon>Chrysomelidae</taxon>
        <taxon>Galerucinae</taxon>
        <taxon>Alticini</taxon>
        <taxon>Psylliodes</taxon>
    </lineage>
</organism>
<dbReference type="EMBL" id="OV651825">
    <property type="protein sequence ID" value="CAH1102691.1"/>
    <property type="molecule type" value="Genomic_DNA"/>
</dbReference>
<dbReference type="PANTHER" id="PTHR11806:SF0">
    <property type="entry name" value="PROTEIN MTO1 HOMOLOG, MITOCHONDRIAL"/>
    <property type="match status" value="1"/>
</dbReference>
<dbReference type="Gene3D" id="3.50.50.60">
    <property type="entry name" value="FAD/NAD(P)-binding domain"/>
    <property type="match status" value="2"/>
</dbReference>
<dbReference type="FunFam" id="1.10.150.570:FF:000001">
    <property type="entry name" value="tRNA uridine 5-carboxymethylaminomethyl modification enzyme MnmG"/>
    <property type="match status" value="1"/>
</dbReference>
<dbReference type="PANTHER" id="PTHR11806">
    <property type="entry name" value="GLUCOSE INHIBITED DIVISION PROTEIN A"/>
    <property type="match status" value="1"/>
</dbReference>
<dbReference type="InterPro" id="IPR040131">
    <property type="entry name" value="MnmG_N"/>
</dbReference>
<keyword evidence="3" id="KW-0285">Flavoprotein</keyword>
<reference evidence="6" key="1">
    <citation type="submission" date="2022-01" db="EMBL/GenBank/DDBJ databases">
        <authorList>
            <person name="King R."/>
        </authorList>
    </citation>
    <scope>NUCLEOTIDE SEQUENCE</scope>
</reference>
<dbReference type="InterPro" id="IPR004416">
    <property type="entry name" value="MnmG"/>
</dbReference>
<dbReference type="HAMAP" id="MF_00129">
    <property type="entry name" value="MnmG_GidA"/>
    <property type="match status" value="1"/>
</dbReference>
<dbReference type="InterPro" id="IPR020595">
    <property type="entry name" value="MnmG-rel_CS"/>
</dbReference>
<evidence type="ECO:0000256" key="2">
    <source>
        <dbReference type="ARBA" id="ARBA00007653"/>
    </source>
</evidence>
<dbReference type="GO" id="GO:0030488">
    <property type="term" value="P:tRNA methylation"/>
    <property type="evidence" value="ECO:0007669"/>
    <property type="project" value="TreeGrafter"/>
</dbReference>
<dbReference type="SMART" id="SM01228">
    <property type="entry name" value="GIDA_assoc_3"/>
    <property type="match status" value="1"/>
</dbReference>